<feature type="domain" description="ASCH" evidence="3">
    <location>
        <begin position="580"/>
        <end position="680"/>
    </location>
</feature>
<keyword evidence="5" id="KW-1185">Reference proteome</keyword>
<proteinExistence type="predicted"/>
<dbReference type="Gene3D" id="2.30.130.30">
    <property type="entry name" value="Hypothetical protein"/>
    <property type="match status" value="1"/>
</dbReference>
<dbReference type="AlphaFoldDB" id="A0A8S2A617"/>
<dbReference type="CDD" id="cd00167">
    <property type="entry name" value="SANT"/>
    <property type="match status" value="1"/>
</dbReference>
<reference evidence="4" key="1">
    <citation type="submission" date="2021-01" db="EMBL/GenBank/DDBJ databases">
        <authorList>
            <person name="Bezrukov I."/>
        </authorList>
    </citation>
    <scope>NUCLEOTIDE SEQUENCE</scope>
</reference>
<feature type="compositionally biased region" description="Polar residues" evidence="1">
    <location>
        <begin position="39"/>
        <end position="48"/>
    </location>
</feature>
<accession>A0A8S2A617</accession>
<dbReference type="EMBL" id="LR999454">
    <property type="protein sequence ID" value="CAE6047201.1"/>
    <property type="molecule type" value="Genomic_DNA"/>
</dbReference>
<name>A0A8S2A617_ARAAE</name>
<dbReference type="PANTHER" id="PTHR34204:SF2">
    <property type="entry name" value="RNA-BINDING ASCH DOMAIN PROTEIN"/>
    <property type="match status" value="1"/>
</dbReference>
<evidence type="ECO:0000313" key="4">
    <source>
        <dbReference type="EMBL" id="CAE6047201.1"/>
    </source>
</evidence>
<feature type="compositionally biased region" description="Polar residues" evidence="1">
    <location>
        <begin position="12"/>
        <end position="30"/>
    </location>
</feature>
<dbReference type="Pfam" id="PF04266">
    <property type="entry name" value="ASCH"/>
    <property type="match status" value="1"/>
</dbReference>
<evidence type="ECO:0000313" key="5">
    <source>
        <dbReference type="Proteomes" id="UP000682877"/>
    </source>
</evidence>
<dbReference type="InterPro" id="IPR015947">
    <property type="entry name" value="PUA-like_sf"/>
</dbReference>
<keyword evidence="2" id="KW-0812">Transmembrane</keyword>
<gene>
    <name evidence="4" type="ORF">AARE701A_LOCUS11305</name>
</gene>
<dbReference type="SUPFAM" id="SSF88697">
    <property type="entry name" value="PUA domain-like"/>
    <property type="match status" value="1"/>
</dbReference>
<dbReference type="PANTHER" id="PTHR34204">
    <property type="entry name" value="RNA-BINDING ASCH DOMAIN PROTEIN"/>
    <property type="match status" value="1"/>
</dbReference>
<keyword evidence="2" id="KW-1133">Transmembrane helix</keyword>
<dbReference type="Proteomes" id="UP000682877">
    <property type="component" value="Chromosome 4"/>
</dbReference>
<evidence type="ECO:0000256" key="2">
    <source>
        <dbReference type="SAM" id="Phobius"/>
    </source>
</evidence>
<dbReference type="InterPro" id="IPR007374">
    <property type="entry name" value="ASCH_domain"/>
</dbReference>
<dbReference type="InterPro" id="IPR001005">
    <property type="entry name" value="SANT/Myb"/>
</dbReference>
<evidence type="ECO:0000256" key="1">
    <source>
        <dbReference type="SAM" id="MobiDB-lite"/>
    </source>
</evidence>
<feature type="compositionally biased region" description="Basic residues" evidence="1">
    <location>
        <begin position="1"/>
        <end position="11"/>
    </location>
</feature>
<dbReference type="Gene3D" id="1.10.10.60">
    <property type="entry name" value="Homeodomain-like"/>
    <property type="match status" value="1"/>
</dbReference>
<feature type="transmembrane region" description="Helical" evidence="2">
    <location>
        <begin position="59"/>
        <end position="76"/>
    </location>
</feature>
<feature type="region of interest" description="Disordered" evidence="1">
    <location>
        <begin position="1"/>
        <end position="48"/>
    </location>
</feature>
<keyword evidence="2" id="KW-0472">Membrane</keyword>
<organism evidence="4 5">
    <name type="scientific">Arabidopsis arenosa</name>
    <name type="common">Sand rock-cress</name>
    <name type="synonym">Cardaminopsis arenosa</name>
    <dbReference type="NCBI Taxonomy" id="38785"/>
    <lineage>
        <taxon>Eukaryota</taxon>
        <taxon>Viridiplantae</taxon>
        <taxon>Streptophyta</taxon>
        <taxon>Embryophyta</taxon>
        <taxon>Tracheophyta</taxon>
        <taxon>Spermatophyta</taxon>
        <taxon>Magnoliopsida</taxon>
        <taxon>eudicotyledons</taxon>
        <taxon>Gunneridae</taxon>
        <taxon>Pentapetalae</taxon>
        <taxon>rosids</taxon>
        <taxon>malvids</taxon>
        <taxon>Brassicales</taxon>
        <taxon>Brassicaceae</taxon>
        <taxon>Camelineae</taxon>
        <taxon>Arabidopsis</taxon>
    </lineage>
</organism>
<protein>
    <recommendedName>
        <fullName evidence="3">ASCH domain-containing protein</fullName>
    </recommendedName>
</protein>
<sequence>MTSKSVSKKNAGKTTATKSVSNNHAPSPNQEAAALRTSHGGTKTQNTVVRAKSGWDKKTWIVLMLMITGVIMIWKIDEGSLYNLRTLLYLTSLQSWSLRLGAFYGLTDSIRFSIRMSIMGLEVPSSIASLMKIRFPELTILIGLRDFLEEMVKYTLDYRVEFDLGLTRDFCSGLLSGESIIIPDGEGIESSPHALLHRFFDTVEAFAVSLGKEREDEWSKLMNLLGSESVNDLKDIACELHVQEPLFSIMKVHMALLPLTVISTFPRYDATGYMFVWEVVLVRVCLMANPPWTNEEMNHHKAYSGNLTTPTESSSLKSQSGIAMNWTSEEDERLVQLLDSYSSESSGAITRYSKIAAGFENKTIRDVAKKKENAKRRKEDHNGLGRARVDNKEIIDMVVASQVFQPSQHGVENELLKQNEQWFNQICANSTSLSLTENMDLFSKIRENIISLIRKLRDCLEEMVKFTLDCRVEFDLELTDDFCFGLLCGESILLDGERIESSSHALLHRFGGVPDYPLYKLLALGLLKSIDFGSVCGTFENISLGKEVIWLKEREDEWSKLINQKGSELVNALTDVACELHVQEPLFSLMKDGIKTVEARCFEAEYDRIRRRGSMIMINKCLMFEVLEVHQYPSFYELLKAESSEKVFPGTKTVEEGMQMFRKLYDMDQENSNGVVAINLSKSVVQPCVALAHILSGLSYTGVQNLLGLSHTTGSIFHALPPPRSMLLSSFMLPYKPKIKGSRLSHGARALAKHVDRSSDGFWGVLQGSDSDKNKCAMDIINRFIGHCCWMNIHIVPPHGEVFEIRVTQGYGARWSRDGTKFIGFLEPYMEDGHSMAWKH</sequence>
<evidence type="ECO:0000259" key="3">
    <source>
        <dbReference type="Pfam" id="PF04266"/>
    </source>
</evidence>